<keyword evidence="2" id="KW-1185">Reference proteome</keyword>
<evidence type="ECO:0000313" key="2">
    <source>
        <dbReference type="Proteomes" id="UP000231134"/>
    </source>
</evidence>
<gene>
    <name evidence="1" type="ORF">BGX16_0826</name>
</gene>
<name>A0A2M9A581_9BACT</name>
<sequence length="387" mass="44160">MDSFRAYFYFEAQMSFYAKETMIKHLSLFVLAAATASFAVDVELHGEIDADYASYWDKDFSPTNAANQDIKLESKVFLDENVSVSIQGRTHSNYVSENGTEASQVRHENRATAMGDKENRWTGFNFDGVSLAWQFTPLARIVFGDLTYNAGSFSYYYWRDTEDYAVILRDQSIRGIGFEVENGKAYIGATENNSHSLAAFITYGFDLISKTEERFTITPSLDWVFGKEIGRSYTYALGTEIQYAKSSDLFSYGINATWGTHPYKGHGVHTFLVEPSFNYKFFNIAASYYQALLAEKDSSVVDQTFTEDERMFYIEPSLDLHKKFSMGFTYEFHDPSTEQHNDSRHFVGPSFYLYPTVEAEIIFWAGYNICSKGANHFSMGMSGHVEF</sequence>
<evidence type="ECO:0008006" key="3">
    <source>
        <dbReference type="Google" id="ProtNLM"/>
    </source>
</evidence>
<proteinExistence type="predicted"/>
<comment type="caution">
    <text evidence="1">The sequence shown here is derived from an EMBL/GenBank/DDBJ whole genome shotgun (WGS) entry which is preliminary data.</text>
</comment>
<organism evidence="1 2">
    <name type="scientific">Hallerella succinigenes</name>
    <dbReference type="NCBI Taxonomy" id="1896222"/>
    <lineage>
        <taxon>Bacteria</taxon>
        <taxon>Pseudomonadati</taxon>
        <taxon>Fibrobacterota</taxon>
        <taxon>Fibrobacteria</taxon>
        <taxon>Fibrobacterales</taxon>
        <taxon>Fibrobacteraceae</taxon>
        <taxon>Hallerella</taxon>
    </lineage>
</organism>
<protein>
    <recommendedName>
        <fullName evidence="3">Porin</fullName>
    </recommendedName>
</protein>
<evidence type="ECO:0000313" key="1">
    <source>
        <dbReference type="EMBL" id="PJJ40875.1"/>
    </source>
</evidence>
<accession>A0A2M9A581</accession>
<dbReference type="EMBL" id="PGEX01000001">
    <property type="protein sequence ID" value="PJJ40875.1"/>
    <property type="molecule type" value="Genomic_DNA"/>
</dbReference>
<reference evidence="1 2" key="1">
    <citation type="submission" date="2017-11" db="EMBL/GenBank/DDBJ databases">
        <title>Animal gut microbial communities from fecal samples from Wisconsin, USA.</title>
        <authorList>
            <person name="Neumann A."/>
        </authorList>
    </citation>
    <scope>NUCLEOTIDE SEQUENCE [LARGE SCALE GENOMIC DNA]</scope>
    <source>
        <strain evidence="1 2">UWS3</strain>
    </source>
</reference>
<dbReference type="Proteomes" id="UP000231134">
    <property type="component" value="Unassembled WGS sequence"/>
</dbReference>
<dbReference type="AlphaFoldDB" id="A0A2M9A581"/>